<feature type="compositionally biased region" description="Basic and acidic residues" evidence="18">
    <location>
        <begin position="461"/>
        <end position="486"/>
    </location>
</feature>
<evidence type="ECO:0000256" key="17">
    <source>
        <dbReference type="ARBA" id="ARBA00045938"/>
    </source>
</evidence>
<evidence type="ECO:0000256" key="2">
    <source>
        <dbReference type="ARBA" id="ARBA00005653"/>
    </source>
</evidence>
<feature type="transmembrane region" description="Helical" evidence="19">
    <location>
        <begin position="382"/>
        <end position="400"/>
    </location>
</feature>
<evidence type="ECO:0000256" key="3">
    <source>
        <dbReference type="ARBA" id="ARBA00022448"/>
    </source>
</evidence>
<dbReference type="GO" id="GO:1990246">
    <property type="term" value="C:uniplex complex"/>
    <property type="evidence" value="ECO:0007669"/>
    <property type="project" value="TreeGrafter"/>
</dbReference>
<evidence type="ECO:0000256" key="8">
    <source>
        <dbReference type="ARBA" id="ARBA00022837"/>
    </source>
</evidence>
<comment type="caution">
    <text evidence="21">The sequence shown here is derived from an EMBL/GenBank/DDBJ whole genome shotgun (WGS) entry which is preliminary data.</text>
</comment>
<protein>
    <recommendedName>
        <fullName evidence="16">Calcium uniporter protein, mitochondrial</fullName>
    </recommendedName>
</protein>
<keyword evidence="7" id="KW-0999">Mitochondrion inner membrane</keyword>
<keyword evidence="3" id="KW-0813">Transport</keyword>
<feature type="region of interest" description="Disordered" evidence="18">
    <location>
        <begin position="226"/>
        <end position="267"/>
    </location>
</feature>
<reference evidence="21 22" key="1">
    <citation type="submission" date="2018-05" db="EMBL/GenBank/DDBJ databases">
        <title>Draft genome sequence of Scytalidium lignicola DSM 105466, a ubiquitous saprotrophic fungus.</title>
        <authorList>
            <person name="Buettner E."/>
            <person name="Gebauer A.M."/>
            <person name="Hofrichter M."/>
            <person name="Liers C."/>
            <person name="Kellner H."/>
        </authorList>
    </citation>
    <scope>NUCLEOTIDE SEQUENCE [LARGE SCALE GENOMIC DNA]</scope>
    <source>
        <strain evidence="21 22">DSM 105466</strain>
    </source>
</reference>
<feature type="compositionally biased region" description="Gly residues" evidence="18">
    <location>
        <begin position="242"/>
        <end position="254"/>
    </location>
</feature>
<dbReference type="GO" id="GO:0051560">
    <property type="term" value="P:mitochondrial calcium ion homeostasis"/>
    <property type="evidence" value="ECO:0007669"/>
    <property type="project" value="InterPro"/>
</dbReference>
<evidence type="ECO:0000256" key="5">
    <source>
        <dbReference type="ARBA" id="ARBA00022673"/>
    </source>
</evidence>
<keyword evidence="6 19" id="KW-0812">Transmembrane</keyword>
<evidence type="ECO:0000259" key="20">
    <source>
        <dbReference type="Pfam" id="PF04678"/>
    </source>
</evidence>
<feature type="non-terminal residue" evidence="21">
    <location>
        <position position="1"/>
    </location>
</feature>
<name>A0A3E2GSB9_SCYLI</name>
<evidence type="ECO:0000256" key="18">
    <source>
        <dbReference type="SAM" id="MobiDB-lite"/>
    </source>
</evidence>
<proteinExistence type="inferred from homology"/>
<evidence type="ECO:0000256" key="14">
    <source>
        <dbReference type="ARBA" id="ARBA00036634"/>
    </source>
</evidence>
<dbReference type="Pfam" id="PF04678">
    <property type="entry name" value="MCU"/>
    <property type="match status" value="1"/>
</dbReference>
<dbReference type="OrthoDB" id="278338at2759"/>
<dbReference type="EMBL" id="NCSJ02000515">
    <property type="protein sequence ID" value="RFU24091.1"/>
    <property type="molecule type" value="Genomic_DNA"/>
</dbReference>
<evidence type="ECO:0000256" key="16">
    <source>
        <dbReference type="ARBA" id="ARBA00044981"/>
    </source>
</evidence>
<keyword evidence="11" id="KW-0496">Mitochondrion</keyword>
<keyword evidence="4" id="KW-0109">Calcium transport</keyword>
<keyword evidence="9 19" id="KW-1133">Transmembrane helix</keyword>
<evidence type="ECO:0000313" key="21">
    <source>
        <dbReference type="EMBL" id="RFU24091.1"/>
    </source>
</evidence>
<dbReference type="GO" id="GO:0036444">
    <property type="term" value="P:calcium import into the mitochondrion"/>
    <property type="evidence" value="ECO:0007669"/>
    <property type="project" value="TreeGrafter"/>
</dbReference>
<keyword evidence="10" id="KW-0406">Ion transport</keyword>
<dbReference type="PANTHER" id="PTHR13462">
    <property type="entry name" value="CALCIUM UNIPORTER PROTEIN, MITOCHONDRIAL"/>
    <property type="match status" value="1"/>
</dbReference>
<evidence type="ECO:0000256" key="12">
    <source>
        <dbReference type="ARBA" id="ARBA00023136"/>
    </source>
</evidence>
<feature type="transmembrane region" description="Helical" evidence="19">
    <location>
        <begin position="350"/>
        <end position="370"/>
    </location>
</feature>
<evidence type="ECO:0000256" key="15">
    <source>
        <dbReference type="ARBA" id="ARBA00044966"/>
    </source>
</evidence>
<evidence type="ECO:0000256" key="19">
    <source>
        <dbReference type="SAM" id="Phobius"/>
    </source>
</evidence>
<accession>A0A3E2GSB9</accession>
<evidence type="ECO:0000256" key="6">
    <source>
        <dbReference type="ARBA" id="ARBA00022692"/>
    </source>
</evidence>
<keyword evidence="8" id="KW-0106">Calcium</keyword>
<evidence type="ECO:0000256" key="9">
    <source>
        <dbReference type="ARBA" id="ARBA00022989"/>
    </source>
</evidence>
<feature type="compositionally biased region" description="Basic and acidic residues" evidence="18">
    <location>
        <begin position="82"/>
        <end position="98"/>
    </location>
</feature>
<dbReference type="STRING" id="5539.A0A3E2GSB9"/>
<comment type="catalytic activity">
    <reaction evidence="14">
        <text>Ca(2+)(in) = Ca(2+)(out)</text>
        <dbReference type="Rhea" id="RHEA:29671"/>
        <dbReference type="ChEBI" id="CHEBI:29108"/>
    </reaction>
</comment>
<evidence type="ECO:0000313" key="22">
    <source>
        <dbReference type="Proteomes" id="UP000258309"/>
    </source>
</evidence>
<feature type="region of interest" description="Disordered" evidence="18">
    <location>
        <begin position="64"/>
        <end position="108"/>
    </location>
</feature>
<feature type="non-terminal residue" evidence="21">
    <location>
        <position position="520"/>
    </location>
</feature>
<dbReference type="InterPro" id="IPR039055">
    <property type="entry name" value="MCU_fam"/>
</dbReference>
<feature type="region of interest" description="Disordered" evidence="18">
    <location>
        <begin position="461"/>
        <end position="520"/>
    </location>
</feature>
<comment type="subunit">
    <text evidence="15">Homotetramer, assembles in a dimer or dimers configuration with two interfaces.</text>
</comment>
<sequence>MWRTILVPPKEFGQLAIYSRKLIAHTIRSKPEPIFLSNLSNTSIRNFATSSILQKVDYEEKARSLHERGLGNEGDQSNDATRQAKELQGRRPWHREGSDVPPVKRARNPSVMTKGKLLTTPSRLLKLILPVTTLDKNNNRKSIEPLALLVHPQQPLSYLERLIQSELPLIKTKDGKDKIPDVHFKAEDSQQDELVTEEQKEDVSETVEGSEEQVVDGQFLKLGKIKESPKSRREEIEDNLRGGPGQGGVESYGGHGHESGSDNAPSGERRFIRWSASTEIGDFIRDAARGKEFAVEMEGAPEEIRVGVPSFNDRTHYLRISLRKTTRKLNDYASIKKECDELAHKGAQRLALGGFGILVTWWLAIYHFTFQTDYGWDTMEPITYLAGLSTIMFGYLWFLWNNREVSYRSALNVTVTRRQNQLYQLKHFDVARWDALIEEANALRKEIKKIAEEYEVEWDEKYDGASEEVHDALREERGKERRRSKEDVEDDEEEKKEKPGNGNGDENNKNGKKVDKKSGM</sequence>
<dbReference type="PANTHER" id="PTHR13462:SF10">
    <property type="entry name" value="CALCIUM UNIPORTER PROTEIN, MITOCHONDRIAL"/>
    <property type="match status" value="1"/>
</dbReference>
<keyword evidence="12 19" id="KW-0472">Membrane</keyword>
<dbReference type="OMA" id="IKHECDA"/>
<comment type="function">
    <text evidence="17">Highly selective calcium channel localized to the inner mitochondrial membrane, which mediates calcium uptake into the mitochondrial matrix. Mitochondrial calcium homeostasis plays key roles in cellular physiology and regulates ATP production, cytoplasmic calcium signals and activation of cell death pathways. Sufficient to operate as a pore-forming channel without the need of calcium-sensor or auxiliary subunit.</text>
</comment>
<evidence type="ECO:0000256" key="13">
    <source>
        <dbReference type="ARBA" id="ARBA00023303"/>
    </source>
</evidence>
<evidence type="ECO:0000256" key="1">
    <source>
        <dbReference type="ARBA" id="ARBA00004448"/>
    </source>
</evidence>
<dbReference type="GO" id="GO:0005262">
    <property type="term" value="F:calcium channel activity"/>
    <property type="evidence" value="ECO:0007669"/>
    <property type="project" value="UniProtKB-KW"/>
</dbReference>
<feature type="compositionally biased region" description="Basic and acidic residues" evidence="18">
    <location>
        <begin position="506"/>
        <end position="520"/>
    </location>
</feature>
<evidence type="ECO:0000256" key="10">
    <source>
        <dbReference type="ARBA" id="ARBA00023065"/>
    </source>
</evidence>
<dbReference type="InterPro" id="IPR006769">
    <property type="entry name" value="MCU_C"/>
</dbReference>
<keyword evidence="22" id="KW-1185">Reference proteome</keyword>
<keyword evidence="5" id="KW-0107">Calcium channel</keyword>
<evidence type="ECO:0000256" key="11">
    <source>
        <dbReference type="ARBA" id="ARBA00023128"/>
    </source>
</evidence>
<feature type="compositionally biased region" description="Basic and acidic residues" evidence="18">
    <location>
        <begin position="226"/>
        <end position="240"/>
    </location>
</feature>
<gene>
    <name evidence="21" type="ORF">B7463_g12248</name>
</gene>
<keyword evidence="13" id="KW-0407">Ion channel</keyword>
<evidence type="ECO:0000256" key="4">
    <source>
        <dbReference type="ARBA" id="ARBA00022568"/>
    </source>
</evidence>
<comment type="subcellular location">
    <subcellularLocation>
        <location evidence="1">Mitochondrion inner membrane</location>
        <topology evidence="1">Multi-pass membrane protein</topology>
    </subcellularLocation>
</comment>
<feature type="domain" description="Calcium uniporter protein C-terminal" evidence="20">
    <location>
        <begin position="315"/>
        <end position="436"/>
    </location>
</feature>
<dbReference type="Proteomes" id="UP000258309">
    <property type="component" value="Unassembled WGS sequence"/>
</dbReference>
<comment type="similarity">
    <text evidence="2">Belongs to the MCU (TC 1.A.77) family.</text>
</comment>
<evidence type="ECO:0000256" key="7">
    <source>
        <dbReference type="ARBA" id="ARBA00022792"/>
    </source>
</evidence>
<dbReference type="GO" id="GO:0015292">
    <property type="term" value="F:uniporter activity"/>
    <property type="evidence" value="ECO:0007669"/>
    <property type="project" value="TreeGrafter"/>
</dbReference>
<dbReference type="AlphaFoldDB" id="A0A3E2GSB9"/>
<organism evidence="21 22">
    <name type="scientific">Scytalidium lignicola</name>
    <name type="common">Hyphomycete</name>
    <dbReference type="NCBI Taxonomy" id="5539"/>
    <lineage>
        <taxon>Eukaryota</taxon>
        <taxon>Fungi</taxon>
        <taxon>Dikarya</taxon>
        <taxon>Ascomycota</taxon>
        <taxon>Pezizomycotina</taxon>
        <taxon>Leotiomycetes</taxon>
        <taxon>Leotiomycetes incertae sedis</taxon>
        <taxon>Scytalidium</taxon>
    </lineage>
</organism>